<dbReference type="AlphaFoldDB" id="A0A0E0E0T9"/>
<evidence type="ECO:0000313" key="1">
    <source>
        <dbReference type="EnsemblPlants" id="OMERI06G13430.2"/>
    </source>
</evidence>
<proteinExistence type="predicted"/>
<evidence type="ECO:0000313" key="2">
    <source>
        <dbReference type="Proteomes" id="UP000008021"/>
    </source>
</evidence>
<protein>
    <submittedName>
        <fullName evidence="1">Uncharacterized protein</fullName>
    </submittedName>
</protein>
<dbReference type="Gramene" id="OMERI06G13430.2">
    <property type="protein sequence ID" value="OMERI06G13430.2"/>
    <property type="gene ID" value="OMERI06G13430"/>
</dbReference>
<accession>A0A0E0E0T9</accession>
<organism evidence="1">
    <name type="scientific">Oryza meridionalis</name>
    <dbReference type="NCBI Taxonomy" id="40149"/>
    <lineage>
        <taxon>Eukaryota</taxon>
        <taxon>Viridiplantae</taxon>
        <taxon>Streptophyta</taxon>
        <taxon>Embryophyta</taxon>
        <taxon>Tracheophyta</taxon>
        <taxon>Spermatophyta</taxon>
        <taxon>Magnoliopsida</taxon>
        <taxon>Liliopsida</taxon>
        <taxon>Poales</taxon>
        <taxon>Poaceae</taxon>
        <taxon>BOP clade</taxon>
        <taxon>Oryzoideae</taxon>
        <taxon>Oryzeae</taxon>
        <taxon>Oryzinae</taxon>
        <taxon>Oryza</taxon>
    </lineage>
</organism>
<name>A0A0E0E0T9_9ORYZ</name>
<dbReference type="EnsemblPlants" id="OMERI06G13430.2">
    <property type="protein sequence ID" value="OMERI06G13430.2"/>
    <property type="gene ID" value="OMERI06G13430"/>
</dbReference>
<keyword evidence="2" id="KW-1185">Reference proteome</keyword>
<dbReference type="HOGENOM" id="CLU_1858443_0_0_1"/>
<sequence length="158" mass="17328">MSRPHAAACSLGLKGGAERLPTPRLRACPAGVRRNVALPPVSVRRHSSGLWEATLESTMGAMVVGARRCAHASRLCLVHTLGFPAPAMTSREADLHSDEFRRRQNDSLRFCSLVDKLIQYTATFSDSLRYKQDKNIIGLVVFGVTKKPRDTILIANST</sequence>
<reference evidence="1" key="1">
    <citation type="submission" date="2015-04" db="UniProtKB">
        <authorList>
            <consortium name="EnsemblPlants"/>
        </authorList>
    </citation>
    <scope>IDENTIFICATION</scope>
</reference>
<dbReference type="Proteomes" id="UP000008021">
    <property type="component" value="Chromosome 6"/>
</dbReference>
<reference evidence="1" key="2">
    <citation type="submission" date="2018-05" db="EMBL/GenBank/DDBJ databases">
        <title>OmerRS3 (Oryza meridionalis Reference Sequence Version 3).</title>
        <authorList>
            <person name="Zhang J."/>
            <person name="Kudrna D."/>
            <person name="Lee S."/>
            <person name="Talag J."/>
            <person name="Welchert J."/>
            <person name="Wing R.A."/>
        </authorList>
    </citation>
    <scope>NUCLEOTIDE SEQUENCE [LARGE SCALE GENOMIC DNA]</scope>
    <source>
        <strain evidence="1">cv. OR44</strain>
    </source>
</reference>